<evidence type="ECO:0000256" key="1">
    <source>
        <dbReference type="SAM" id="SignalP"/>
    </source>
</evidence>
<dbReference type="Pfam" id="PF03572">
    <property type="entry name" value="Peptidase_S41"/>
    <property type="match status" value="1"/>
</dbReference>
<name>A0A1D7QN14_9SPHI</name>
<feature type="domain" description="Tail specific protease" evidence="2">
    <location>
        <begin position="243"/>
        <end position="451"/>
    </location>
</feature>
<dbReference type="Gene3D" id="3.90.226.10">
    <property type="entry name" value="2-enoyl-CoA Hydratase, Chain A, domain 1"/>
    <property type="match status" value="1"/>
</dbReference>
<evidence type="ECO:0000259" key="2">
    <source>
        <dbReference type="Pfam" id="PF03572"/>
    </source>
</evidence>
<dbReference type="AlphaFoldDB" id="A0A1D7QN14"/>
<dbReference type="GO" id="GO:0030288">
    <property type="term" value="C:outer membrane-bounded periplasmic space"/>
    <property type="evidence" value="ECO:0007669"/>
    <property type="project" value="TreeGrafter"/>
</dbReference>
<keyword evidence="1" id="KW-0732">Signal</keyword>
<feature type="signal peptide" evidence="1">
    <location>
        <begin position="1"/>
        <end position="21"/>
    </location>
</feature>
<dbReference type="RefSeq" id="WP_069381709.1">
    <property type="nucleotide sequence ID" value="NZ_CP017141.1"/>
</dbReference>
<sequence>MIRFFISTLLLLTLISKNVHAQSNDIEFLVKRIKTGYAGYEDRIKGDHKNFVAFVSRVTKEEKTDTFRILGRIVAYFDNPHLQVYAVNDLINARIDSQQCKSKLGEISSLISNKAINKDKYEGYWINDRKSTIVAILKEKKKPGSYKIYFIASKSSSLVPSGYRIGTIEKVSNDRYITDFLSARGGSRMLLRSLFRNDSTFVMGDIATWNKMSNKEAILPESTISPRQVTTNGRLLDKDNYLLTLPDFTSPNITVVDSILKADHNKIKQAKTLILDVRNNPGGTVRSYWPILPYIVTKPIVAIAGYKFCSTDLLEHRKEQLSATRSAPKVDSVVLTELIKDSIKISLNLGKFVFEPGDTLKFDSAMVYPKNVAIIQNFSVESAAEMMILDFKQSSKVKTFGENTMGAVDYLNSFQTQFPSKKYVMSLATFKRYIPPGQNPIDRTGIKPDVVIPDQQSDWIEFVRNYYEHR</sequence>
<dbReference type="OrthoDB" id="2327485at2"/>
<protein>
    <recommendedName>
        <fullName evidence="2">Tail specific protease domain-containing protein</fullName>
    </recommendedName>
</protein>
<dbReference type="GO" id="GO:0006508">
    <property type="term" value="P:proteolysis"/>
    <property type="evidence" value="ECO:0007669"/>
    <property type="project" value="InterPro"/>
</dbReference>
<dbReference type="KEGG" id="psty:BFS30_24515"/>
<dbReference type="GO" id="GO:0004175">
    <property type="term" value="F:endopeptidase activity"/>
    <property type="evidence" value="ECO:0007669"/>
    <property type="project" value="TreeGrafter"/>
</dbReference>
<dbReference type="InterPro" id="IPR029045">
    <property type="entry name" value="ClpP/crotonase-like_dom_sf"/>
</dbReference>
<dbReference type="InterPro" id="IPR005151">
    <property type="entry name" value="Tail-specific_protease"/>
</dbReference>
<feature type="chain" id="PRO_5009098881" description="Tail specific protease domain-containing protein" evidence="1">
    <location>
        <begin position="22"/>
        <end position="470"/>
    </location>
</feature>
<accession>A0A1D7QN14</accession>
<gene>
    <name evidence="3" type="ORF">BFS30_24515</name>
</gene>
<reference evidence="3 4" key="1">
    <citation type="submission" date="2016-08" db="EMBL/GenBank/DDBJ databases">
        <authorList>
            <person name="Seilhamer J.J."/>
        </authorList>
    </citation>
    <scope>NUCLEOTIDE SEQUENCE [LARGE SCALE GENOMIC DNA]</scope>
    <source>
        <strain evidence="3 4">DX4</strain>
    </source>
</reference>
<dbReference type="PANTHER" id="PTHR32060">
    <property type="entry name" value="TAIL-SPECIFIC PROTEASE"/>
    <property type="match status" value="1"/>
</dbReference>
<dbReference type="Proteomes" id="UP000094313">
    <property type="component" value="Chromosome"/>
</dbReference>
<keyword evidence="4" id="KW-1185">Reference proteome</keyword>
<dbReference type="PANTHER" id="PTHR32060:SF30">
    <property type="entry name" value="CARBOXY-TERMINAL PROCESSING PROTEASE CTPA"/>
    <property type="match status" value="1"/>
</dbReference>
<dbReference type="GO" id="GO:0008236">
    <property type="term" value="F:serine-type peptidase activity"/>
    <property type="evidence" value="ECO:0007669"/>
    <property type="project" value="InterPro"/>
</dbReference>
<evidence type="ECO:0000313" key="4">
    <source>
        <dbReference type="Proteomes" id="UP000094313"/>
    </source>
</evidence>
<dbReference type="EMBL" id="CP017141">
    <property type="protein sequence ID" value="AOM80047.1"/>
    <property type="molecule type" value="Genomic_DNA"/>
</dbReference>
<proteinExistence type="predicted"/>
<evidence type="ECO:0000313" key="3">
    <source>
        <dbReference type="EMBL" id="AOM80047.1"/>
    </source>
</evidence>
<organism evidence="3 4">
    <name type="scientific">Pedobacter steynii</name>
    <dbReference type="NCBI Taxonomy" id="430522"/>
    <lineage>
        <taxon>Bacteria</taxon>
        <taxon>Pseudomonadati</taxon>
        <taxon>Bacteroidota</taxon>
        <taxon>Sphingobacteriia</taxon>
        <taxon>Sphingobacteriales</taxon>
        <taxon>Sphingobacteriaceae</taxon>
        <taxon>Pedobacter</taxon>
    </lineage>
</organism>
<dbReference type="GO" id="GO:0007165">
    <property type="term" value="P:signal transduction"/>
    <property type="evidence" value="ECO:0007669"/>
    <property type="project" value="TreeGrafter"/>
</dbReference>
<dbReference type="SUPFAM" id="SSF52096">
    <property type="entry name" value="ClpP/crotonase"/>
    <property type="match status" value="1"/>
</dbReference>